<name>A0ABN3PZN8_9ACTN</name>
<evidence type="ECO:0000313" key="2">
    <source>
        <dbReference type="EMBL" id="GAA2609536.1"/>
    </source>
</evidence>
<protein>
    <submittedName>
        <fullName evidence="2">Uncharacterized protein</fullName>
    </submittedName>
</protein>
<evidence type="ECO:0000256" key="1">
    <source>
        <dbReference type="SAM" id="Phobius"/>
    </source>
</evidence>
<sequence>MTRRRVSGFTLAWAAWVVFFLVVEGIALARGAKGDTFSEHWWRVWRVRERVPVPLRWLLAGVQLTFGVWLVGHLTFGWWTTE</sequence>
<reference evidence="2 3" key="1">
    <citation type="journal article" date="2019" name="Int. J. Syst. Evol. Microbiol.">
        <title>The Global Catalogue of Microorganisms (GCM) 10K type strain sequencing project: providing services to taxonomists for standard genome sequencing and annotation.</title>
        <authorList>
            <consortium name="The Broad Institute Genomics Platform"/>
            <consortium name="The Broad Institute Genome Sequencing Center for Infectious Disease"/>
            <person name="Wu L."/>
            <person name="Ma J."/>
        </authorList>
    </citation>
    <scope>NUCLEOTIDE SEQUENCE [LARGE SCALE GENOMIC DNA]</scope>
    <source>
        <strain evidence="2 3">JCM 6833</strain>
    </source>
</reference>
<organism evidence="2 3">
    <name type="scientific">Actinomadura fulvescens</name>
    <dbReference type="NCBI Taxonomy" id="46160"/>
    <lineage>
        <taxon>Bacteria</taxon>
        <taxon>Bacillati</taxon>
        <taxon>Actinomycetota</taxon>
        <taxon>Actinomycetes</taxon>
        <taxon>Streptosporangiales</taxon>
        <taxon>Thermomonosporaceae</taxon>
        <taxon>Actinomadura</taxon>
    </lineage>
</organism>
<feature type="transmembrane region" description="Helical" evidence="1">
    <location>
        <begin position="55"/>
        <end position="79"/>
    </location>
</feature>
<proteinExistence type="predicted"/>
<evidence type="ECO:0000313" key="3">
    <source>
        <dbReference type="Proteomes" id="UP001501509"/>
    </source>
</evidence>
<gene>
    <name evidence="2" type="ORF">GCM10010411_49760</name>
</gene>
<keyword evidence="1" id="KW-1133">Transmembrane helix</keyword>
<dbReference type="EMBL" id="BAAATD010000006">
    <property type="protein sequence ID" value="GAA2609536.1"/>
    <property type="molecule type" value="Genomic_DNA"/>
</dbReference>
<keyword evidence="1" id="KW-0472">Membrane</keyword>
<keyword evidence="3" id="KW-1185">Reference proteome</keyword>
<dbReference type="Proteomes" id="UP001501509">
    <property type="component" value="Unassembled WGS sequence"/>
</dbReference>
<accession>A0ABN3PZN8</accession>
<keyword evidence="1" id="KW-0812">Transmembrane</keyword>
<dbReference type="RefSeq" id="WP_344544548.1">
    <property type="nucleotide sequence ID" value="NZ_BAAATD010000006.1"/>
</dbReference>
<comment type="caution">
    <text evidence="2">The sequence shown here is derived from an EMBL/GenBank/DDBJ whole genome shotgun (WGS) entry which is preliminary data.</text>
</comment>